<feature type="transmembrane region" description="Helical" evidence="6">
    <location>
        <begin position="271"/>
        <end position="290"/>
    </location>
</feature>
<feature type="transmembrane region" description="Helical" evidence="6">
    <location>
        <begin position="124"/>
        <end position="142"/>
    </location>
</feature>
<keyword evidence="4 6" id="KW-1133">Transmembrane helix</keyword>
<feature type="transmembrane region" description="Helical" evidence="6">
    <location>
        <begin position="214"/>
        <end position="235"/>
    </location>
</feature>
<keyword evidence="3 6" id="KW-0812">Transmembrane</keyword>
<feature type="transmembrane region" description="Helical" evidence="6">
    <location>
        <begin position="39"/>
        <end position="56"/>
    </location>
</feature>
<comment type="subcellular location">
    <subcellularLocation>
        <location evidence="1">Membrane</location>
        <topology evidence="1">Multi-pass membrane protein</topology>
    </subcellularLocation>
</comment>
<evidence type="ECO:0000256" key="3">
    <source>
        <dbReference type="ARBA" id="ARBA00022692"/>
    </source>
</evidence>
<evidence type="ECO:0000256" key="2">
    <source>
        <dbReference type="ARBA" id="ARBA00007362"/>
    </source>
</evidence>
<comment type="caution">
    <text evidence="8">The sequence shown here is derived from an EMBL/GenBank/DDBJ whole genome shotgun (WGS) entry which is preliminary data.</text>
</comment>
<sequence length="293" mass="30694">MKSSARLYGLLVLTMAIWAGTFVVGRVLAQQLPTLSLAFWRFAIAALCLFILLARTPGGLTLPPPRAWPWLLGLALSGVYAYNLLFFAGLAEIPASRAALLVALNPALTALASALLLRHPIGAVRWAGLALSLIGVLTVVSHGDWGQIAAGGVGRGEILIFGCCLSWVSYTLLSRGAMAYLSGLAAIAWAALTGAVLLGLTAAWRTELVWPVGLAQWGGLGYFGALATAAGFVWYGEGIRVLGPARTIVFSNLVPVFAVLMGVLWLGESLYWSGALGGLLVVAGVALTNLPRR</sequence>
<dbReference type="InterPro" id="IPR050638">
    <property type="entry name" value="AA-Vitamin_Transporters"/>
</dbReference>
<feature type="domain" description="EamA" evidence="7">
    <location>
        <begin position="155"/>
        <end position="289"/>
    </location>
</feature>
<evidence type="ECO:0000256" key="4">
    <source>
        <dbReference type="ARBA" id="ARBA00022989"/>
    </source>
</evidence>
<proteinExistence type="inferred from homology"/>
<evidence type="ECO:0000313" key="8">
    <source>
        <dbReference type="EMBL" id="MFC4161536.1"/>
    </source>
</evidence>
<dbReference type="InterPro" id="IPR037185">
    <property type="entry name" value="EmrE-like"/>
</dbReference>
<dbReference type="RefSeq" id="WP_378167588.1">
    <property type="nucleotide sequence ID" value="NZ_JBHSBU010000001.1"/>
</dbReference>
<name>A0ABV8MX20_9NEIS</name>
<dbReference type="PANTHER" id="PTHR32322:SF2">
    <property type="entry name" value="EAMA DOMAIN-CONTAINING PROTEIN"/>
    <property type="match status" value="1"/>
</dbReference>
<feature type="transmembrane region" description="Helical" evidence="6">
    <location>
        <begin position="247"/>
        <end position="265"/>
    </location>
</feature>
<organism evidence="8 9">
    <name type="scientific">Chitinimonas lacunae</name>
    <dbReference type="NCBI Taxonomy" id="1963018"/>
    <lineage>
        <taxon>Bacteria</taxon>
        <taxon>Pseudomonadati</taxon>
        <taxon>Pseudomonadota</taxon>
        <taxon>Betaproteobacteria</taxon>
        <taxon>Neisseriales</taxon>
        <taxon>Chitinibacteraceae</taxon>
        <taxon>Chitinimonas</taxon>
    </lineage>
</organism>
<dbReference type="Gene3D" id="1.10.3730.20">
    <property type="match status" value="1"/>
</dbReference>
<dbReference type="SUPFAM" id="SSF103481">
    <property type="entry name" value="Multidrug resistance efflux transporter EmrE"/>
    <property type="match status" value="2"/>
</dbReference>
<feature type="transmembrane region" description="Helical" evidence="6">
    <location>
        <begin position="68"/>
        <end position="91"/>
    </location>
</feature>
<evidence type="ECO:0000256" key="5">
    <source>
        <dbReference type="ARBA" id="ARBA00023136"/>
    </source>
</evidence>
<evidence type="ECO:0000256" key="6">
    <source>
        <dbReference type="SAM" id="Phobius"/>
    </source>
</evidence>
<evidence type="ECO:0000313" key="9">
    <source>
        <dbReference type="Proteomes" id="UP001595791"/>
    </source>
</evidence>
<feature type="domain" description="EamA" evidence="7">
    <location>
        <begin position="10"/>
        <end position="140"/>
    </location>
</feature>
<keyword evidence="9" id="KW-1185">Reference proteome</keyword>
<dbReference type="PANTHER" id="PTHR32322">
    <property type="entry name" value="INNER MEMBRANE TRANSPORTER"/>
    <property type="match status" value="1"/>
</dbReference>
<feature type="transmembrane region" description="Helical" evidence="6">
    <location>
        <begin position="148"/>
        <end position="168"/>
    </location>
</feature>
<gene>
    <name evidence="8" type="ORF">ACFOW7_19545</name>
</gene>
<keyword evidence="5 6" id="KW-0472">Membrane</keyword>
<evidence type="ECO:0000256" key="1">
    <source>
        <dbReference type="ARBA" id="ARBA00004141"/>
    </source>
</evidence>
<reference evidence="9" key="1">
    <citation type="journal article" date="2019" name="Int. J. Syst. Evol. Microbiol.">
        <title>The Global Catalogue of Microorganisms (GCM) 10K type strain sequencing project: providing services to taxonomists for standard genome sequencing and annotation.</title>
        <authorList>
            <consortium name="The Broad Institute Genomics Platform"/>
            <consortium name="The Broad Institute Genome Sequencing Center for Infectious Disease"/>
            <person name="Wu L."/>
            <person name="Ma J."/>
        </authorList>
    </citation>
    <scope>NUCLEOTIDE SEQUENCE [LARGE SCALE GENOMIC DNA]</scope>
    <source>
        <strain evidence="9">LMG 29894</strain>
    </source>
</reference>
<dbReference type="EMBL" id="JBHSBU010000001">
    <property type="protein sequence ID" value="MFC4161536.1"/>
    <property type="molecule type" value="Genomic_DNA"/>
</dbReference>
<dbReference type="InterPro" id="IPR000620">
    <property type="entry name" value="EamA_dom"/>
</dbReference>
<feature type="transmembrane region" description="Helical" evidence="6">
    <location>
        <begin position="180"/>
        <end position="202"/>
    </location>
</feature>
<comment type="similarity">
    <text evidence="2">Belongs to the EamA transporter family.</text>
</comment>
<evidence type="ECO:0000259" key="7">
    <source>
        <dbReference type="Pfam" id="PF00892"/>
    </source>
</evidence>
<dbReference type="Pfam" id="PF00892">
    <property type="entry name" value="EamA"/>
    <property type="match status" value="2"/>
</dbReference>
<feature type="transmembrane region" description="Helical" evidence="6">
    <location>
        <begin position="97"/>
        <end position="117"/>
    </location>
</feature>
<accession>A0ABV8MX20</accession>
<dbReference type="Proteomes" id="UP001595791">
    <property type="component" value="Unassembled WGS sequence"/>
</dbReference>
<protein>
    <submittedName>
        <fullName evidence="8">DMT family transporter</fullName>
    </submittedName>
</protein>